<sequence>MAVWPPKPFDQMLANIEEHDLWYVGDPDKLAAYYQGSRASHRVRPSQHAGGVVGAVARFFWGRPTPAGQQRTRKHIPLAADIATASADLLFSEPPRILLPKTSEDTEHPAQARLEEIINSPAVHAGLLEAAEYASPHGGVYLRIVWDKDVAEHPFWTAVAADGAIPRFRFGRLREVTFWTVIKTEGQQVWRHLETHTPGFIRHEVFEGSATELGQPRPLADFDATAWAVDLVDADSRIATGTDLLTAAYVPNMLPQRRWRKILELAPLGRSDYDGIHDLFDALDETWSSWMRDIRLAKARVFVDQNYLENNGPGQGASFDDDQELFTAIPPGAGSYASDKPLDLNQFDIRVEEHNQTIHDITRLILRAAGISPASFGDETVGERGQETATQVKSKQQLSKRTRDKKIRYWKAALTPLIQALLEVDNVVFGPNKYDGKRPEVRFTEDPQVDIRELAETVQLLHNANAISTELKVRMLHPDWDKTKVDEEVERIQAEAAFADPFIDRG</sequence>
<dbReference type="Proteomes" id="UP001597391">
    <property type="component" value="Unassembled WGS sequence"/>
</dbReference>
<reference evidence="3" key="1">
    <citation type="journal article" date="2019" name="Int. J. Syst. Evol. Microbiol.">
        <title>The Global Catalogue of Microorganisms (GCM) 10K type strain sequencing project: providing services to taxonomists for standard genome sequencing and annotation.</title>
        <authorList>
            <consortium name="The Broad Institute Genomics Platform"/>
            <consortium name="The Broad Institute Genome Sequencing Center for Infectious Disease"/>
            <person name="Wu L."/>
            <person name="Ma J."/>
        </authorList>
    </citation>
    <scope>NUCLEOTIDE SEQUENCE [LARGE SCALE GENOMIC DNA]</scope>
    <source>
        <strain evidence="3">KCTC 33576</strain>
    </source>
</reference>
<keyword evidence="3" id="KW-1185">Reference proteome</keyword>
<organism evidence="2 3">
    <name type="scientific">Populibacterium corticicola</name>
    <dbReference type="NCBI Taxonomy" id="1812826"/>
    <lineage>
        <taxon>Bacteria</taxon>
        <taxon>Bacillati</taxon>
        <taxon>Actinomycetota</taxon>
        <taxon>Actinomycetes</taxon>
        <taxon>Micrococcales</taxon>
        <taxon>Jonesiaceae</taxon>
        <taxon>Populibacterium</taxon>
    </lineage>
</organism>
<name>A0ABW5XBK7_9MICO</name>
<gene>
    <name evidence="2" type="ORF">ACFSYH_01980</name>
</gene>
<dbReference type="RefSeq" id="WP_377464794.1">
    <property type="nucleotide sequence ID" value="NZ_JBHUOP010000001.1"/>
</dbReference>
<feature type="compositionally biased region" description="Polar residues" evidence="1">
    <location>
        <begin position="387"/>
        <end position="397"/>
    </location>
</feature>
<feature type="region of interest" description="Disordered" evidence="1">
    <location>
        <begin position="377"/>
        <end position="397"/>
    </location>
</feature>
<dbReference type="EMBL" id="JBHUOP010000001">
    <property type="protein sequence ID" value="MFD2839340.1"/>
    <property type="molecule type" value="Genomic_DNA"/>
</dbReference>
<comment type="caution">
    <text evidence="2">The sequence shown here is derived from an EMBL/GenBank/DDBJ whole genome shotgun (WGS) entry which is preliminary data.</text>
</comment>
<dbReference type="InterPro" id="IPR021145">
    <property type="entry name" value="Portal_protein_SPP1_Gp6-like"/>
</dbReference>
<proteinExistence type="predicted"/>
<evidence type="ECO:0000256" key="1">
    <source>
        <dbReference type="SAM" id="MobiDB-lite"/>
    </source>
</evidence>
<dbReference type="Pfam" id="PF05133">
    <property type="entry name" value="SPP1_portal"/>
    <property type="match status" value="1"/>
</dbReference>
<accession>A0ABW5XBK7</accession>
<evidence type="ECO:0000313" key="2">
    <source>
        <dbReference type="EMBL" id="MFD2839340.1"/>
    </source>
</evidence>
<protein>
    <submittedName>
        <fullName evidence="2">Phage portal protein</fullName>
    </submittedName>
</protein>
<evidence type="ECO:0000313" key="3">
    <source>
        <dbReference type="Proteomes" id="UP001597391"/>
    </source>
</evidence>